<name>A0AA37QKZ3_9BACT</name>
<proteinExistence type="predicted"/>
<dbReference type="EMBL" id="BRXS01000006">
    <property type="protein sequence ID" value="GLC27713.1"/>
    <property type="molecule type" value="Genomic_DNA"/>
</dbReference>
<dbReference type="PROSITE" id="PS51257">
    <property type="entry name" value="PROKAR_LIPOPROTEIN"/>
    <property type="match status" value="1"/>
</dbReference>
<feature type="signal peptide" evidence="1">
    <location>
        <begin position="1"/>
        <end position="21"/>
    </location>
</feature>
<evidence type="ECO:0000256" key="1">
    <source>
        <dbReference type="SAM" id="SignalP"/>
    </source>
</evidence>
<keyword evidence="3" id="KW-1185">Reference proteome</keyword>
<accession>A0AA37QKZ3</accession>
<sequence length="213" mass="21962">MRNLRITAALAVALLTGTAVACGPDRAPTAPAIGALRADVAPSADLLSAADGRTASWSVSGLRRERPLASDITVQQVIGPRGGKLSIPAAGFTLEVPAGAVATETTFSVTALAGEMLAYEFGPSGTSFPIALRGTQDLSGTLAKRLPRGATLGLGYFRAPSDVDASTGTAMVAQEVEATVDKSGHRLSFGIPHFSGWIILWRNGFTADSVWEP</sequence>
<evidence type="ECO:0000313" key="3">
    <source>
        <dbReference type="Proteomes" id="UP001161325"/>
    </source>
</evidence>
<protein>
    <submittedName>
        <fullName evidence="2">Uncharacterized protein</fullName>
    </submittedName>
</protein>
<dbReference type="Proteomes" id="UP001161325">
    <property type="component" value="Unassembled WGS sequence"/>
</dbReference>
<gene>
    <name evidence="2" type="ORF">rosag_42260</name>
</gene>
<comment type="caution">
    <text evidence="2">The sequence shown here is derived from an EMBL/GenBank/DDBJ whole genome shotgun (WGS) entry which is preliminary data.</text>
</comment>
<dbReference type="AlphaFoldDB" id="A0AA37QKZ3"/>
<dbReference type="RefSeq" id="WP_284352146.1">
    <property type="nucleotide sequence ID" value="NZ_BRXS01000006.1"/>
</dbReference>
<evidence type="ECO:0000313" key="2">
    <source>
        <dbReference type="EMBL" id="GLC27713.1"/>
    </source>
</evidence>
<reference evidence="2" key="1">
    <citation type="submission" date="2022-08" db="EMBL/GenBank/DDBJ databases">
        <title>Draft genome sequencing of Roseisolibacter agri AW1220.</title>
        <authorList>
            <person name="Tobiishi Y."/>
            <person name="Tonouchi A."/>
        </authorList>
    </citation>
    <scope>NUCLEOTIDE SEQUENCE</scope>
    <source>
        <strain evidence="2">AW1220</strain>
    </source>
</reference>
<keyword evidence="1" id="KW-0732">Signal</keyword>
<organism evidence="2 3">
    <name type="scientific">Roseisolibacter agri</name>
    <dbReference type="NCBI Taxonomy" id="2014610"/>
    <lineage>
        <taxon>Bacteria</taxon>
        <taxon>Pseudomonadati</taxon>
        <taxon>Gemmatimonadota</taxon>
        <taxon>Gemmatimonadia</taxon>
        <taxon>Gemmatimonadales</taxon>
        <taxon>Gemmatimonadaceae</taxon>
        <taxon>Roseisolibacter</taxon>
    </lineage>
</organism>
<dbReference type="Gene3D" id="2.60.220.30">
    <property type="match status" value="1"/>
</dbReference>
<feature type="chain" id="PRO_5041399354" evidence="1">
    <location>
        <begin position="22"/>
        <end position="213"/>
    </location>
</feature>